<evidence type="ECO:0000313" key="2">
    <source>
        <dbReference type="EMBL" id="CAF1685254.1"/>
    </source>
</evidence>
<keyword evidence="1" id="KW-1133">Transmembrane helix</keyword>
<feature type="transmembrane region" description="Helical" evidence="1">
    <location>
        <begin position="21"/>
        <end position="41"/>
    </location>
</feature>
<dbReference type="EMBL" id="CAJNOR010016522">
    <property type="protein sequence ID" value="CAF1685254.1"/>
    <property type="molecule type" value="Genomic_DNA"/>
</dbReference>
<sequence length="315" mass="36963">LNLFRNRSTNPEKLRQQILSTRLYLITFLILLFIIILYTSLEKKIRTETIVLKNLNHYKQLQNLYPNSLTCPCVRIAIEYKQFIQINPVFHPVCSSDFVTQEWFHFLYHTDNEEEQRFLFLVSAQFQVLSYLCNLTKETLDNNLMELHSKKLITVNLIKKSTPRRFKRSLDVISGIIHGNFFITFPQTNWKFTSYNVAEGSPYYTNPLTYKNNSCTCGTSSKCTETSKIDGLLIGCYPLESLLQSSLKCLYNQTCLTSIKELTKNNDSFEILSTNNQLYSIDETVQQIVDRLFVIDWSINQSYYEEYFKQCHPTL</sequence>
<protein>
    <submittedName>
        <fullName evidence="2">Uncharacterized protein</fullName>
    </submittedName>
</protein>
<name>A0A816H981_ADIRI</name>
<keyword evidence="1" id="KW-0812">Transmembrane</keyword>
<gene>
    <name evidence="2" type="ORF">XAT740_LOCUS61720</name>
</gene>
<accession>A0A816H981</accession>
<dbReference type="Proteomes" id="UP000663828">
    <property type="component" value="Unassembled WGS sequence"/>
</dbReference>
<proteinExistence type="predicted"/>
<feature type="non-terminal residue" evidence="2">
    <location>
        <position position="1"/>
    </location>
</feature>
<keyword evidence="1" id="KW-0472">Membrane</keyword>
<evidence type="ECO:0000313" key="3">
    <source>
        <dbReference type="Proteomes" id="UP000663828"/>
    </source>
</evidence>
<evidence type="ECO:0000256" key="1">
    <source>
        <dbReference type="SAM" id="Phobius"/>
    </source>
</evidence>
<dbReference type="AlphaFoldDB" id="A0A816H981"/>
<feature type="non-terminal residue" evidence="2">
    <location>
        <position position="315"/>
    </location>
</feature>
<comment type="caution">
    <text evidence="2">The sequence shown here is derived from an EMBL/GenBank/DDBJ whole genome shotgun (WGS) entry which is preliminary data.</text>
</comment>
<reference evidence="2" key="1">
    <citation type="submission" date="2021-02" db="EMBL/GenBank/DDBJ databases">
        <authorList>
            <person name="Nowell W R."/>
        </authorList>
    </citation>
    <scope>NUCLEOTIDE SEQUENCE</scope>
</reference>
<organism evidence="2 3">
    <name type="scientific">Adineta ricciae</name>
    <name type="common">Rotifer</name>
    <dbReference type="NCBI Taxonomy" id="249248"/>
    <lineage>
        <taxon>Eukaryota</taxon>
        <taxon>Metazoa</taxon>
        <taxon>Spiralia</taxon>
        <taxon>Gnathifera</taxon>
        <taxon>Rotifera</taxon>
        <taxon>Eurotatoria</taxon>
        <taxon>Bdelloidea</taxon>
        <taxon>Adinetida</taxon>
        <taxon>Adinetidae</taxon>
        <taxon>Adineta</taxon>
    </lineage>
</organism>
<keyword evidence="3" id="KW-1185">Reference proteome</keyword>